<dbReference type="PIRSF" id="PIRSF029477">
    <property type="entry name" value="UCP029477"/>
    <property type="match status" value="1"/>
</dbReference>
<name>A0A5B8YLH1_9FLAO</name>
<keyword evidence="3" id="KW-1185">Reference proteome</keyword>
<dbReference type="InterPro" id="IPR012347">
    <property type="entry name" value="Ferritin-like"/>
</dbReference>
<dbReference type="Proteomes" id="UP000321954">
    <property type="component" value="Chromosome"/>
</dbReference>
<reference evidence="2 3" key="1">
    <citation type="submission" date="2019-08" db="EMBL/GenBank/DDBJ databases">
        <title>Antarcticibacterium arcticum sp. nov., a bacterium isolated from marine sediment of the Canadian Beaufort Sea.</title>
        <authorList>
            <person name="Lee Y.M."/>
            <person name="Baek K."/>
            <person name="Lee D.-H."/>
            <person name="Shin S.C."/>
            <person name="Jin Y.K."/>
            <person name="Park Y."/>
        </authorList>
    </citation>
    <scope>NUCLEOTIDE SEQUENCE [LARGE SCALE GENOMIC DNA]</scope>
    <source>
        <strain evidence="2 3">PAMC 28998</strain>
    </source>
</reference>
<dbReference type="InterPro" id="IPR009078">
    <property type="entry name" value="Ferritin-like_SF"/>
</dbReference>
<dbReference type="OrthoDB" id="282393at2"/>
<dbReference type="RefSeq" id="WP_146836607.1">
    <property type="nucleotide sequence ID" value="NZ_CP042476.1"/>
</dbReference>
<dbReference type="SUPFAM" id="SSF47240">
    <property type="entry name" value="Ferritin-like"/>
    <property type="match status" value="1"/>
</dbReference>
<evidence type="ECO:0000313" key="2">
    <source>
        <dbReference type="EMBL" id="QED38772.1"/>
    </source>
</evidence>
<organism evidence="2 3">
    <name type="scientific">Antarcticibacterium arcticum</name>
    <dbReference type="NCBI Taxonomy" id="2585771"/>
    <lineage>
        <taxon>Bacteria</taxon>
        <taxon>Pseudomonadati</taxon>
        <taxon>Bacteroidota</taxon>
        <taxon>Flavobacteriia</taxon>
        <taxon>Flavobacteriales</taxon>
        <taxon>Flavobacteriaceae</taxon>
        <taxon>Antarcticibacterium</taxon>
    </lineage>
</organism>
<gene>
    <name evidence="2" type="ORF">FK178_14065</name>
</gene>
<sequence>MKYAEEVADKLNNLLEKNYDTEKGYKYAAENVENPELKSFFNERAQERYDFGHELKSEIRNFGESPEKGSSFTGDVMRSWMNLKSHISPNKEEAILEETIRGEKAAVEEYNEVMKDVDMPPSTQNVLMKQRNAITAALNKVQSLELRASNK</sequence>
<evidence type="ECO:0000259" key="1">
    <source>
        <dbReference type="Pfam" id="PF09537"/>
    </source>
</evidence>
<dbReference type="InterPro" id="IPR016920">
    <property type="entry name" value="UCP029477"/>
</dbReference>
<dbReference type="AlphaFoldDB" id="A0A5B8YLH1"/>
<dbReference type="NCBIfam" id="TIGR02284">
    <property type="entry name" value="PA2169 family four-helix-bundle protein"/>
    <property type="match status" value="1"/>
</dbReference>
<dbReference type="InterPro" id="IPR019052">
    <property type="entry name" value="DUF2383"/>
</dbReference>
<dbReference type="Gene3D" id="1.20.1260.10">
    <property type="match status" value="1"/>
</dbReference>
<dbReference type="InterPro" id="IPR011971">
    <property type="entry name" value="CHP02284"/>
</dbReference>
<dbReference type="KEGG" id="anp:FK178_14065"/>
<evidence type="ECO:0000313" key="3">
    <source>
        <dbReference type="Proteomes" id="UP000321954"/>
    </source>
</evidence>
<dbReference type="Pfam" id="PF09537">
    <property type="entry name" value="DUF2383"/>
    <property type="match status" value="1"/>
</dbReference>
<dbReference type="EMBL" id="CP042476">
    <property type="protein sequence ID" value="QED38772.1"/>
    <property type="molecule type" value="Genomic_DNA"/>
</dbReference>
<accession>A0A5B8YLH1</accession>
<protein>
    <submittedName>
        <fullName evidence="2">PA2169 family four-helix-bundle protein</fullName>
    </submittedName>
</protein>
<feature type="domain" description="DUF2383" evidence="1">
    <location>
        <begin position="7"/>
        <end position="116"/>
    </location>
</feature>
<proteinExistence type="predicted"/>